<accession>A0A9X6Z5J6</accession>
<dbReference type="EMBL" id="NTUS01000026">
    <property type="protein sequence ID" value="PFB07974.1"/>
    <property type="molecule type" value="Genomic_DNA"/>
</dbReference>
<comment type="caution">
    <text evidence="2">The sequence shown here is derived from an EMBL/GenBank/DDBJ whole genome shotgun (WGS) entry which is preliminary data.</text>
</comment>
<dbReference type="EMBL" id="VIGY01000019">
    <property type="protein sequence ID" value="MDN7078342.1"/>
    <property type="molecule type" value="Genomic_DNA"/>
</dbReference>
<dbReference type="Proteomes" id="UP000220397">
    <property type="component" value="Unassembled WGS sequence"/>
</dbReference>
<reference evidence="1" key="2">
    <citation type="submission" date="2019-07" db="EMBL/GenBank/DDBJ databases">
        <title>Draft Genome Sequence of Bacillus thuringiensis Strain S906, an Isolate Toxic for Coleopteran and Lepidopteran.</title>
        <authorList>
            <person name="Grynberg P."/>
            <person name="Martins E.S."/>
            <person name="Queiroz P.R."/>
            <person name="Togawa R.C."/>
            <person name="Martins N.F."/>
            <person name="Praca L.B."/>
            <person name="Fiuza V."/>
            <person name="Ramos F."/>
            <person name="Silva E."/>
            <person name="Monnerat R.G."/>
        </authorList>
    </citation>
    <scope>NUCLEOTIDE SEQUENCE</scope>
    <source>
        <strain evidence="1">S906</strain>
    </source>
</reference>
<gene>
    <name evidence="2" type="ORF">CN398_09600</name>
    <name evidence="1" type="ORF">FLM80_14865</name>
</gene>
<dbReference type="AlphaFoldDB" id="A0A9X6Z5J6"/>
<evidence type="ECO:0000313" key="1">
    <source>
        <dbReference type="EMBL" id="MDN7078342.1"/>
    </source>
</evidence>
<dbReference type="Proteomes" id="UP001168357">
    <property type="component" value="Unassembled WGS sequence"/>
</dbReference>
<evidence type="ECO:0000313" key="3">
    <source>
        <dbReference type="Proteomes" id="UP000220397"/>
    </source>
</evidence>
<proteinExistence type="predicted"/>
<protein>
    <submittedName>
        <fullName evidence="2">Uncharacterized protein</fullName>
    </submittedName>
</protein>
<name>A0A9X6Z5J6_BACTU</name>
<sequence length="94" mass="11554">MYVYFLGIDDHFCLQFVSNRRKAERWINQQLQLYEICYKGMVSEYNVLANREFVKQIDRFKEYESSINENTFSCRRLGNRLRKRLEEEGEGRRK</sequence>
<reference evidence="2 3" key="1">
    <citation type="submission" date="2017-09" db="EMBL/GenBank/DDBJ databases">
        <title>Large-scale bioinformatics analysis of Bacillus genomes uncovers conserved roles of natural products in bacterial physiology.</title>
        <authorList>
            <consortium name="Agbiome Team Llc"/>
            <person name="Bleich R.M."/>
            <person name="Kirk G.J."/>
            <person name="Santa Maria K.C."/>
            <person name="Allen S.E."/>
            <person name="Farag S."/>
            <person name="Shank E.A."/>
            <person name="Bowers A."/>
        </authorList>
    </citation>
    <scope>NUCLEOTIDE SEQUENCE [LARGE SCALE GENOMIC DNA]</scope>
    <source>
        <strain evidence="2 3">AFS015413</strain>
    </source>
</reference>
<dbReference type="RefSeq" id="WP_000289835.1">
    <property type="nucleotide sequence ID" value="NZ_JARSUL010000030.1"/>
</dbReference>
<evidence type="ECO:0000313" key="2">
    <source>
        <dbReference type="EMBL" id="PFB07974.1"/>
    </source>
</evidence>
<organism evidence="2 3">
    <name type="scientific">Bacillus thuringiensis</name>
    <dbReference type="NCBI Taxonomy" id="1428"/>
    <lineage>
        <taxon>Bacteria</taxon>
        <taxon>Bacillati</taxon>
        <taxon>Bacillota</taxon>
        <taxon>Bacilli</taxon>
        <taxon>Bacillales</taxon>
        <taxon>Bacillaceae</taxon>
        <taxon>Bacillus</taxon>
        <taxon>Bacillus cereus group</taxon>
    </lineage>
</organism>